<keyword evidence="2" id="KW-0460">Magnesium</keyword>
<dbReference type="GO" id="GO:0000287">
    <property type="term" value="F:magnesium ion binding"/>
    <property type="evidence" value="ECO:0007669"/>
    <property type="project" value="UniProtKB-UniRule"/>
</dbReference>
<dbReference type="EMBL" id="WBUI01000028">
    <property type="protein sequence ID" value="KAB2929625.1"/>
    <property type="molecule type" value="Genomic_DNA"/>
</dbReference>
<feature type="binding site" evidence="2">
    <location>
        <position position="36"/>
    </location>
    <ligand>
        <name>substrate</name>
    </ligand>
</feature>
<comment type="cofactor">
    <cofactor evidence="2">
        <name>Mg(2+)</name>
        <dbReference type="ChEBI" id="CHEBI:18420"/>
    </cofactor>
    <text evidence="2">Binds 2 magnesium ions per subunit.</text>
</comment>
<feature type="binding site" evidence="2">
    <location>
        <position position="24"/>
    </location>
    <ligand>
        <name>substrate</name>
    </ligand>
</feature>
<comment type="subunit">
    <text evidence="2">Homodimer.</text>
</comment>
<protein>
    <recommendedName>
        <fullName evidence="2">Isoprenyl transferase</fullName>
        <ecNumber evidence="2">2.5.1.-</ecNumber>
    </recommendedName>
</protein>
<feature type="binding site" evidence="2">
    <location>
        <position position="212"/>
    </location>
    <ligand>
        <name>Mg(2+)</name>
        <dbReference type="ChEBI" id="CHEBI:18420"/>
    </ligand>
</feature>
<feature type="binding site" evidence="2">
    <location>
        <begin position="64"/>
        <end position="66"/>
    </location>
    <ligand>
        <name>substrate</name>
    </ligand>
</feature>
<dbReference type="CDD" id="cd00475">
    <property type="entry name" value="Cis_IPPS"/>
    <property type="match status" value="1"/>
</dbReference>
<name>A0A833GY00_9LEPT</name>
<feature type="binding site" evidence="2">
    <location>
        <position position="68"/>
    </location>
    <ligand>
        <name>substrate</name>
    </ligand>
</feature>
<comment type="function">
    <text evidence="2">Catalyzes the condensation of isopentenyl diphosphate (IPP) with allylic pyrophosphates generating different type of terpenoids.</text>
</comment>
<dbReference type="PANTHER" id="PTHR10291">
    <property type="entry name" value="DEHYDRODOLICHYL DIPHOSPHATE SYNTHASE FAMILY MEMBER"/>
    <property type="match status" value="1"/>
</dbReference>
<dbReference type="PROSITE" id="PS01066">
    <property type="entry name" value="UPP_SYNTHASE"/>
    <property type="match status" value="1"/>
</dbReference>
<dbReference type="Proteomes" id="UP000460298">
    <property type="component" value="Unassembled WGS sequence"/>
</dbReference>
<dbReference type="Pfam" id="PF01255">
    <property type="entry name" value="Prenyltransf"/>
    <property type="match status" value="1"/>
</dbReference>
<feature type="active site" description="Proton acceptor" evidence="2">
    <location>
        <position position="67"/>
    </location>
</feature>
<accession>A0A833GY00</accession>
<dbReference type="AlphaFoldDB" id="A0A833GY00"/>
<comment type="caution">
    <text evidence="3">The sequence shown here is derived from an EMBL/GenBank/DDBJ whole genome shotgun (WGS) entry which is preliminary data.</text>
</comment>
<evidence type="ECO:0000256" key="2">
    <source>
        <dbReference type="HAMAP-Rule" id="MF_01139"/>
    </source>
</evidence>
<evidence type="ECO:0000256" key="1">
    <source>
        <dbReference type="ARBA" id="ARBA00022679"/>
    </source>
</evidence>
<comment type="similarity">
    <text evidence="2">Belongs to the UPP synthase family.</text>
</comment>
<dbReference type="InterPro" id="IPR001441">
    <property type="entry name" value="UPP_synth-like"/>
</dbReference>
<dbReference type="EC" id="2.5.1.-" evidence="2"/>
<feature type="binding site" evidence="2">
    <location>
        <position position="19"/>
    </location>
    <ligand>
        <name>Mg(2+)</name>
        <dbReference type="ChEBI" id="CHEBI:18420"/>
    </ligand>
</feature>
<dbReference type="Gene3D" id="3.40.1180.10">
    <property type="entry name" value="Decaprenyl diphosphate synthase-like"/>
    <property type="match status" value="1"/>
</dbReference>
<dbReference type="NCBIfam" id="TIGR00055">
    <property type="entry name" value="uppS"/>
    <property type="match status" value="1"/>
</dbReference>
<dbReference type="SUPFAM" id="SSF64005">
    <property type="entry name" value="Undecaprenyl diphosphate synthase"/>
    <property type="match status" value="1"/>
</dbReference>
<dbReference type="InterPro" id="IPR018520">
    <property type="entry name" value="UPP_synth-like_CS"/>
</dbReference>
<dbReference type="HAMAP" id="MF_01139">
    <property type="entry name" value="ISPT"/>
    <property type="match status" value="1"/>
</dbReference>
<dbReference type="GO" id="GO:0045547">
    <property type="term" value="F:ditrans,polycis-polyprenyl diphosphate synthase [(2E,6E)-farnesyl diphosphate specific] activity"/>
    <property type="evidence" value="ECO:0007669"/>
    <property type="project" value="TreeGrafter"/>
</dbReference>
<evidence type="ECO:0000313" key="3">
    <source>
        <dbReference type="EMBL" id="KAB2929625.1"/>
    </source>
</evidence>
<feature type="active site" evidence="2">
    <location>
        <position position="19"/>
    </location>
</feature>
<dbReference type="PANTHER" id="PTHR10291:SF0">
    <property type="entry name" value="DEHYDRODOLICHYL DIPHOSPHATE SYNTHASE 2"/>
    <property type="match status" value="1"/>
</dbReference>
<gene>
    <name evidence="3" type="primary">uppS</name>
    <name evidence="3" type="ORF">F9K24_19150</name>
</gene>
<organism evidence="3 4">
    <name type="scientific">Leptonema illini</name>
    <dbReference type="NCBI Taxonomy" id="183"/>
    <lineage>
        <taxon>Bacteria</taxon>
        <taxon>Pseudomonadati</taxon>
        <taxon>Spirochaetota</taxon>
        <taxon>Spirochaetia</taxon>
        <taxon>Leptospirales</taxon>
        <taxon>Leptospiraceae</taxon>
        <taxon>Leptonema</taxon>
    </lineage>
</organism>
<feature type="binding site" evidence="2">
    <location>
        <position position="32"/>
    </location>
    <ligand>
        <name>substrate</name>
    </ligand>
</feature>
<feature type="binding site" evidence="2">
    <location>
        <position position="193"/>
    </location>
    <ligand>
        <name>substrate</name>
    </ligand>
</feature>
<dbReference type="InterPro" id="IPR036424">
    <property type="entry name" value="UPP_synth-like_sf"/>
</dbReference>
<feature type="binding site" evidence="2">
    <location>
        <begin position="20"/>
        <end position="23"/>
    </location>
    <ligand>
        <name>substrate</name>
    </ligand>
</feature>
<proteinExistence type="inferred from homology"/>
<feature type="binding site" evidence="2">
    <location>
        <position position="70"/>
    </location>
    <ligand>
        <name>substrate</name>
    </ligand>
</feature>
<feature type="binding site" evidence="2">
    <location>
        <begin position="199"/>
        <end position="201"/>
    </location>
    <ligand>
        <name>substrate</name>
    </ligand>
</feature>
<keyword evidence="1 2" id="KW-0808">Transferase</keyword>
<reference evidence="3 4" key="1">
    <citation type="submission" date="2019-10" db="EMBL/GenBank/DDBJ databases">
        <title>Extracellular Electron Transfer in a Candidatus Methanoperedens spp. Enrichment Culture.</title>
        <authorList>
            <person name="Berger S."/>
            <person name="Rangel Shaw D."/>
            <person name="Berben T."/>
            <person name="In 'T Zandt M."/>
            <person name="Frank J."/>
            <person name="Reimann J."/>
            <person name="Jetten M.S.M."/>
            <person name="Welte C.U."/>
        </authorList>
    </citation>
    <scope>NUCLEOTIDE SEQUENCE [LARGE SCALE GENOMIC DNA]</scope>
    <source>
        <strain evidence="3">SB12</strain>
    </source>
</reference>
<keyword evidence="2" id="KW-0479">Metal-binding</keyword>
<sequence>MAVLPEGNAQLAHIAIILDGNGRWAKARGLSRTEGHREGGKALHRLLDAFLAKEIRCVSLYAFSTENWKRPQTEVSFLWKLMAEFFDRHIEECREKGIRIVSSGDLTALPDVNRKILERCAERTASCTTLTANFCLNYGSQQEIARAAHRIVLDRLALMQSGHAQEAAAAVTTDEIESRLFTAGLPPVDLLIRPGGESRISNFLLWQLAYAELYFTDVFWPDFSNENLEEALTWFRSRQRRFGGLLSE</sequence>
<evidence type="ECO:0000313" key="4">
    <source>
        <dbReference type="Proteomes" id="UP000460298"/>
    </source>
</evidence>
<dbReference type="GO" id="GO:0016094">
    <property type="term" value="P:polyprenol biosynthetic process"/>
    <property type="evidence" value="ECO:0007669"/>
    <property type="project" value="TreeGrafter"/>
</dbReference>